<evidence type="ECO:0000256" key="1">
    <source>
        <dbReference type="SAM" id="Phobius"/>
    </source>
</evidence>
<keyword evidence="1" id="KW-0812">Transmembrane</keyword>
<evidence type="ECO:0000313" key="4">
    <source>
        <dbReference type="Proteomes" id="UP001258315"/>
    </source>
</evidence>
<evidence type="ECO:0000313" key="3">
    <source>
        <dbReference type="EMBL" id="MDT3404621.1"/>
    </source>
</evidence>
<dbReference type="EMBL" id="JAVLVU010000001">
    <property type="protein sequence ID" value="MDT3404621.1"/>
    <property type="molecule type" value="Genomic_DNA"/>
</dbReference>
<proteinExistence type="predicted"/>
<dbReference type="InterPro" id="IPR011933">
    <property type="entry name" value="Double_TM_dom"/>
</dbReference>
<dbReference type="Proteomes" id="UP001258315">
    <property type="component" value="Unassembled WGS sequence"/>
</dbReference>
<gene>
    <name evidence="3" type="ORF">QE417_003693</name>
</gene>
<feature type="transmembrane region" description="Helical" evidence="1">
    <location>
        <begin position="6"/>
        <end position="24"/>
    </location>
</feature>
<sequence>MQFLTPIWLFGAAAIIIPVLIHLWNIRSGKVLKVGSVSLIDAASRKSSRSFKLLDIPLFILRCLLLIVLALLLAMPVLQKKMQAAKVKGWVLIPKETFTETYQKFKPTVDSLTKAGYEFHYFNSGFAKSDLKKVLLKPKDSLKTISPATFPNYWNLARELDTKTASTLPVYLFTPNQMQYFTGEKPQVALNLKWQTYTPADSVSTWIQDAWFTANGEIRVVQGTSKPLGTAYAYSNFKNDDKANSAYTINTTDGKAQISLTGNKQEPVTVSTDAQNILIYADNNSLDANYLEAALQAVIQFSQRPISIKTVANPAQIQANTEWLFWLSDKPVNKALAKNILVYEKGKATSVNSWMSNAGEFTPSLADDEKVGLFKAITATDIKAEPVWQDGFGKPVLALEQQNQTNIYHFYSRFNPAWNNLVWSSNFPAWMLKLMVKPEVDNSVYDKRVLSAKQYMPVIGSEQHTVAAEKSIENKSLSRYFWLTLIIIFAAERWLAHRKPKTEIA</sequence>
<keyword evidence="1" id="KW-0472">Membrane</keyword>
<feature type="transmembrane region" description="Helical" evidence="1">
    <location>
        <begin position="53"/>
        <end position="78"/>
    </location>
</feature>
<keyword evidence="4" id="KW-1185">Reference proteome</keyword>
<evidence type="ECO:0000259" key="2">
    <source>
        <dbReference type="Pfam" id="PF07584"/>
    </source>
</evidence>
<dbReference type="Pfam" id="PF07584">
    <property type="entry name" value="BatA"/>
    <property type="match status" value="1"/>
</dbReference>
<protein>
    <recommendedName>
        <fullName evidence="2">Aerotolerance regulator N-terminal domain-containing protein</fullName>
    </recommendedName>
</protein>
<accession>A0ABU3GYE3</accession>
<name>A0ABU3GYE3_9SPHI</name>
<reference evidence="4" key="1">
    <citation type="submission" date="2023-07" db="EMBL/GenBank/DDBJ databases">
        <title>Functional and genomic diversity of the sorghum phyllosphere microbiome.</title>
        <authorList>
            <person name="Shade A."/>
        </authorList>
    </citation>
    <scope>NUCLEOTIDE SEQUENCE [LARGE SCALE GENOMIC DNA]</scope>
    <source>
        <strain evidence="4">SORGH_AS_0422</strain>
    </source>
</reference>
<dbReference type="NCBIfam" id="TIGR02226">
    <property type="entry name" value="two_anch"/>
    <property type="match status" value="1"/>
</dbReference>
<comment type="caution">
    <text evidence="3">The sequence shown here is derived from an EMBL/GenBank/DDBJ whole genome shotgun (WGS) entry which is preliminary data.</text>
</comment>
<dbReference type="InterPro" id="IPR024163">
    <property type="entry name" value="Aerotolerance_reg_N"/>
</dbReference>
<dbReference type="RefSeq" id="WP_311952105.1">
    <property type="nucleotide sequence ID" value="NZ_JAVLVU010000001.1"/>
</dbReference>
<feature type="domain" description="Aerotolerance regulator N-terminal" evidence="2">
    <location>
        <begin position="1"/>
        <end position="76"/>
    </location>
</feature>
<keyword evidence="1" id="KW-1133">Transmembrane helix</keyword>
<organism evidence="3 4">
    <name type="scientific">Mucilaginibacter terrae</name>
    <dbReference type="NCBI Taxonomy" id="1955052"/>
    <lineage>
        <taxon>Bacteria</taxon>
        <taxon>Pseudomonadati</taxon>
        <taxon>Bacteroidota</taxon>
        <taxon>Sphingobacteriia</taxon>
        <taxon>Sphingobacteriales</taxon>
        <taxon>Sphingobacteriaceae</taxon>
        <taxon>Mucilaginibacter</taxon>
    </lineage>
</organism>